<comment type="caution">
    <text evidence="8">The sequence shown here is derived from an EMBL/GenBank/DDBJ whole genome shotgun (WGS) entry which is preliminary data.</text>
</comment>
<dbReference type="AlphaFoldDB" id="A0ABD5JHS3"/>
<keyword evidence="3" id="KW-0547">Nucleotide-binding</keyword>
<dbReference type="EMBL" id="JAZBJQ010000029">
    <property type="protein sequence ID" value="MEE4587962.1"/>
    <property type="molecule type" value="Genomic_DNA"/>
</dbReference>
<feature type="domain" description="ABC transporter" evidence="7">
    <location>
        <begin position="1"/>
        <end position="183"/>
    </location>
</feature>
<dbReference type="InterPro" id="IPR017871">
    <property type="entry name" value="ABC_transporter-like_CS"/>
</dbReference>
<evidence type="ECO:0000256" key="1">
    <source>
        <dbReference type="ARBA" id="ARBA00004202"/>
    </source>
</evidence>
<dbReference type="PANTHER" id="PTHR42711">
    <property type="entry name" value="ABC TRANSPORTER ATP-BINDING PROTEIN"/>
    <property type="match status" value="1"/>
</dbReference>
<proteinExistence type="predicted"/>
<dbReference type="PANTHER" id="PTHR42711:SF15">
    <property type="entry name" value="ABC-TYPE MULTIDRUG TRANSPORT SYSTEM, ATPASE COMPONENT"/>
    <property type="match status" value="1"/>
</dbReference>
<feature type="region of interest" description="Disordered" evidence="6">
    <location>
        <begin position="1"/>
        <end position="35"/>
    </location>
</feature>
<dbReference type="GO" id="GO:0005524">
    <property type="term" value="F:ATP binding"/>
    <property type="evidence" value="ECO:0007669"/>
    <property type="project" value="UniProtKB-KW"/>
</dbReference>
<dbReference type="InterPro" id="IPR050763">
    <property type="entry name" value="ABC_transporter_ATP-binding"/>
</dbReference>
<dbReference type="GO" id="GO:0046677">
    <property type="term" value="P:response to antibiotic"/>
    <property type="evidence" value="ECO:0007669"/>
    <property type="project" value="UniProtKB-KW"/>
</dbReference>
<keyword evidence="2" id="KW-0813">Transport</keyword>
<evidence type="ECO:0000256" key="5">
    <source>
        <dbReference type="ARBA" id="ARBA00023251"/>
    </source>
</evidence>
<dbReference type="Pfam" id="PF00005">
    <property type="entry name" value="ABC_tran"/>
    <property type="match status" value="1"/>
</dbReference>
<name>A0ABD5JHS3_9ACTN</name>
<dbReference type="InterPro" id="IPR003439">
    <property type="entry name" value="ABC_transporter-like_ATP-bd"/>
</dbReference>
<dbReference type="InterPro" id="IPR027417">
    <property type="entry name" value="P-loop_NTPase"/>
</dbReference>
<accession>A0ABD5JHS3</accession>
<dbReference type="RefSeq" id="WP_197049202.1">
    <property type="nucleotide sequence ID" value="NZ_JBIUVS010000029.1"/>
</dbReference>
<comment type="subcellular location">
    <subcellularLocation>
        <location evidence="1">Cell membrane</location>
        <topology evidence="1">Peripheral membrane protein</topology>
    </subcellularLocation>
</comment>
<keyword evidence="4 8" id="KW-0067">ATP-binding</keyword>
<gene>
    <name evidence="8" type="ORF">V2K49_33500</name>
</gene>
<evidence type="ECO:0000313" key="8">
    <source>
        <dbReference type="EMBL" id="MEE4587962.1"/>
    </source>
</evidence>
<dbReference type="GO" id="GO:0005886">
    <property type="term" value="C:plasma membrane"/>
    <property type="evidence" value="ECO:0007669"/>
    <property type="project" value="UniProtKB-SubCell"/>
</dbReference>
<reference evidence="8 9" key="1">
    <citation type="submission" date="2023-11" db="EMBL/GenBank/DDBJ databases">
        <title>30 novel species of actinomycetes from the DSMZ collection.</title>
        <authorList>
            <person name="Nouioui I."/>
        </authorList>
    </citation>
    <scope>NUCLEOTIDE SEQUENCE [LARGE SCALE GENOMIC DNA]</scope>
    <source>
        <strain evidence="8 9">DSM 41602</strain>
    </source>
</reference>
<evidence type="ECO:0000256" key="4">
    <source>
        <dbReference type="ARBA" id="ARBA00022840"/>
    </source>
</evidence>
<keyword evidence="5" id="KW-0046">Antibiotic resistance</keyword>
<protein>
    <submittedName>
        <fullName evidence="8">ABC transporter ATP-binding protein</fullName>
    </submittedName>
</protein>
<dbReference type="PROSITE" id="PS50893">
    <property type="entry name" value="ABC_TRANSPORTER_2"/>
    <property type="match status" value="1"/>
</dbReference>
<dbReference type="Proteomes" id="UP001354649">
    <property type="component" value="Unassembled WGS sequence"/>
</dbReference>
<dbReference type="SUPFAM" id="SSF52540">
    <property type="entry name" value="P-loop containing nucleoside triphosphate hydrolases"/>
    <property type="match status" value="1"/>
</dbReference>
<feature type="compositionally biased region" description="Basic residues" evidence="6">
    <location>
        <begin position="1"/>
        <end position="16"/>
    </location>
</feature>
<sequence>MQHRAPQRRHSLRLRARPPQPSGPQTAGSGRAGDQRRPVLSIRQILVYHAGYHGIGRKAAAQRAAELLTLFRLDDKADVRAYELSGGMQRRLVLARALMHRPRLFILDEPTAGVDIELRSEIWRVVKGLNAVGTTVLLTTHYLEEAETLCDEIALLRAGQIVDRGSAASLRERYAARDISEVYERVITAEEMAS</sequence>
<evidence type="ECO:0000313" key="9">
    <source>
        <dbReference type="Proteomes" id="UP001354649"/>
    </source>
</evidence>
<evidence type="ECO:0000256" key="2">
    <source>
        <dbReference type="ARBA" id="ARBA00022448"/>
    </source>
</evidence>
<dbReference type="Gene3D" id="3.40.50.300">
    <property type="entry name" value="P-loop containing nucleotide triphosphate hydrolases"/>
    <property type="match status" value="1"/>
</dbReference>
<evidence type="ECO:0000256" key="6">
    <source>
        <dbReference type="SAM" id="MobiDB-lite"/>
    </source>
</evidence>
<evidence type="ECO:0000259" key="7">
    <source>
        <dbReference type="PROSITE" id="PS50893"/>
    </source>
</evidence>
<evidence type="ECO:0000256" key="3">
    <source>
        <dbReference type="ARBA" id="ARBA00022741"/>
    </source>
</evidence>
<organism evidence="8 9">
    <name type="scientific">Streptomyces antimycoticus</name>
    <dbReference type="NCBI Taxonomy" id="68175"/>
    <lineage>
        <taxon>Bacteria</taxon>
        <taxon>Bacillati</taxon>
        <taxon>Actinomycetota</taxon>
        <taxon>Actinomycetes</taxon>
        <taxon>Kitasatosporales</taxon>
        <taxon>Streptomycetaceae</taxon>
        <taxon>Streptomyces</taxon>
        <taxon>Streptomyces violaceusniger group</taxon>
    </lineage>
</organism>
<dbReference type="PROSITE" id="PS00211">
    <property type="entry name" value="ABC_TRANSPORTER_1"/>
    <property type="match status" value="1"/>
</dbReference>